<feature type="domain" description="Phage tail fibre protein N-terminal" evidence="4">
    <location>
        <begin position="3"/>
        <end position="158"/>
    </location>
</feature>
<sequence>MSQTTITRAFEQWKAQQGATGEPVLLDEFVFANVPGLEPDRPVDRNETLPPAEQIVHRQAVSRKGVVNDNAVVHSVVLGADVGDFSFNWIGLLNKASGTLAMIVHAPLQQKLKTAEGQQGNVLTRSFLMEYNGAQAETGINTPAESWQIDFTARMAGMDERQRLENIDIFGAAAFFGDGYLVGKSGNQFYVTKGTGYVAGLRTTLAENLNITVTTRPVKVWLDVCWTGTLTSVWGVQSRITVADNLADYVQNGVQHYVFAVAGIDENGNITDLRPKGTLNEQQASDALRKHEQSRNHPDATTREKGFVQLSSDTNSESEMLAATPKAVKAAMDNANGRLEKNSNGGDIPDKKQFARTIGAVTSTTITLGESGWFKIATVVMPQSTSTAVIKLYGGSGYNVGSFEQAAISELVLRAGNGSPVGITATLWRRSPSAANEVAWVNTSGDTYDIYINIGQYAYWLIAQYDYTGNANVTLHSTPEYSSAQPGNSTSGQTYTLYNSLMKPTAGDVEALSVNGGRLNGALGIGTDNALGGNSIVFGDNDTGFKWHSDGVLGIYANNALVGYIDNSGLHMSVDVLSNGAIRAGNAKKLSLTSNNNSALTATFNLWGDPNRPTVIELDDDQGWHLYSQRNPDGSIVFTVNGDITANTLRAGGAIYQNNGDIFGSLWGNGWLSTWIHNNVVKAVRLGPVALSGGLWRDFQLGGGQVVTGFHTDGSWEMEGDDDKVYYRPIQYLIGDMWVTAPSV</sequence>
<organism evidence="5">
    <name type="scientific">Salmonella enterica subsp. enterica serovar Braenderup</name>
    <dbReference type="NCBI Taxonomy" id="149391"/>
    <lineage>
        <taxon>Bacteria</taxon>
        <taxon>Pseudomonadati</taxon>
        <taxon>Pseudomonadota</taxon>
        <taxon>Gammaproteobacteria</taxon>
        <taxon>Enterobacterales</taxon>
        <taxon>Enterobacteriaceae</taxon>
        <taxon>Salmonella</taxon>
    </lineage>
</organism>
<dbReference type="InterPro" id="IPR005068">
    <property type="entry name" value="Phage_lambda_Stf-r2"/>
</dbReference>
<dbReference type="PANTHER" id="PTHR35191:SF1">
    <property type="entry name" value="PROPHAGE SIDE TAIL FIBER PROTEIN HOMOLOG STFQ-RELATED"/>
    <property type="match status" value="1"/>
</dbReference>
<dbReference type="EMBL" id="DAASLQ010000040">
    <property type="protein sequence ID" value="HAE6032637.1"/>
    <property type="molecule type" value="Genomic_DNA"/>
</dbReference>
<comment type="caution">
    <text evidence="5">The sequence shown here is derived from an EMBL/GenBank/DDBJ whole genome shotgun (WGS) entry which is preliminary data.</text>
</comment>
<dbReference type="PANTHER" id="PTHR35191">
    <property type="entry name" value="PROPHAGE SIDE TAIL FIBER PROTEIN HOMOLOG STFQ-RELATED"/>
    <property type="match status" value="1"/>
</dbReference>
<protein>
    <submittedName>
        <fullName evidence="5">Phage tail protein</fullName>
    </submittedName>
</protein>
<evidence type="ECO:0000259" key="4">
    <source>
        <dbReference type="Pfam" id="PF12571"/>
    </source>
</evidence>
<dbReference type="InterPro" id="IPR022225">
    <property type="entry name" value="Phage_tail_fibre_N"/>
</dbReference>
<name>A0A733V8W2_SALET</name>
<keyword evidence="2" id="KW-0945">Host-virus interaction</keyword>
<proteinExistence type="predicted"/>
<dbReference type="InterPro" id="IPR051934">
    <property type="entry name" value="Phage_Tail_Fiber_Structural"/>
</dbReference>
<comment type="subcellular location">
    <subcellularLocation>
        <location evidence="1">Virion</location>
    </subcellularLocation>
</comment>
<dbReference type="GO" id="GO:0019062">
    <property type="term" value="P:virion attachment to host cell"/>
    <property type="evidence" value="ECO:0007669"/>
    <property type="project" value="InterPro"/>
</dbReference>
<feature type="region of interest" description="Disordered" evidence="3">
    <location>
        <begin position="283"/>
        <end position="305"/>
    </location>
</feature>
<evidence type="ECO:0000256" key="1">
    <source>
        <dbReference type="ARBA" id="ARBA00004328"/>
    </source>
</evidence>
<reference evidence="5" key="2">
    <citation type="submission" date="2018-07" db="EMBL/GenBank/DDBJ databases">
        <authorList>
            <consortium name="NCBI Pathogen Detection Project"/>
        </authorList>
    </citation>
    <scope>NUCLEOTIDE SEQUENCE</scope>
    <source>
        <strain evidence="5">10-0026</strain>
    </source>
</reference>
<dbReference type="Pfam" id="PF03406">
    <property type="entry name" value="Phage_fiber_2"/>
    <property type="match status" value="1"/>
</dbReference>
<accession>A0A733V8W2</accession>
<evidence type="ECO:0000313" key="5">
    <source>
        <dbReference type="EMBL" id="HAE6032637.1"/>
    </source>
</evidence>
<dbReference type="Gene3D" id="6.20.70.20">
    <property type="match status" value="1"/>
</dbReference>
<gene>
    <name evidence="5" type="ORF">G4I61_002791</name>
</gene>
<evidence type="ECO:0000256" key="3">
    <source>
        <dbReference type="SAM" id="MobiDB-lite"/>
    </source>
</evidence>
<dbReference type="GO" id="GO:0046718">
    <property type="term" value="P:symbiont entry into host cell"/>
    <property type="evidence" value="ECO:0007669"/>
    <property type="project" value="InterPro"/>
</dbReference>
<evidence type="ECO:0000256" key="2">
    <source>
        <dbReference type="ARBA" id="ARBA00022581"/>
    </source>
</evidence>
<reference evidence="5" key="1">
    <citation type="journal article" date="2018" name="Genome Biol.">
        <title>SKESA: strategic k-mer extension for scrupulous assemblies.</title>
        <authorList>
            <person name="Souvorov A."/>
            <person name="Agarwala R."/>
            <person name="Lipman D.J."/>
        </authorList>
    </citation>
    <scope>NUCLEOTIDE SEQUENCE</scope>
    <source>
        <strain evidence="5">10-0026</strain>
    </source>
</reference>
<feature type="compositionally biased region" description="Basic and acidic residues" evidence="3">
    <location>
        <begin position="287"/>
        <end position="305"/>
    </location>
</feature>
<dbReference type="AlphaFoldDB" id="A0A733V8W2"/>
<dbReference type="Pfam" id="PF12571">
    <property type="entry name" value="Phage_tail_fib"/>
    <property type="match status" value="1"/>
</dbReference>